<dbReference type="Gene3D" id="3.30.1360.20">
    <property type="entry name" value="Transcriptional coactivator/pterin dehydratase"/>
    <property type="match status" value="1"/>
</dbReference>
<dbReference type="PANTHER" id="PTHR42805">
    <property type="entry name" value="PTERIN-4-ALPHA-CARBINOLAMINE DEHYDRATASE-RELATED"/>
    <property type="match status" value="1"/>
</dbReference>
<reference evidence="6 7" key="1">
    <citation type="submission" date="2012-09" db="EMBL/GenBank/DDBJ databases">
        <title>Genome Sequence of alkane-degrading Bacterium Alcanivorax jadensis T9.</title>
        <authorList>
            <person name="Lai Q."/>
            <person name="Shao Z."/>
        </authorList>
    </citation>
    <scope>NUCLEOTIDE SEQUENCE [LARGE SCALE GENOMIC DNA]</scope>
    <source>
        <strain evidence="6 7">T9</strain>
    </source>
</reference>
<dbReference type="NCBIfam" id="NF002016">
    <property type="entry name" value="PRK00823.1-1"/>
    <property type="match status" value="1"/>
</dbReference>
<gene>
    <name evidence="6" type="ORF">T9A_00687</name>
</gene>
<evidence type="ECO:0000256" key="3">
    <source>
        <dbReference type="ARBA" id="ARBA00023239"/>
    </source>
</evidence>
<dbReference type="HAMAP" id="MF_00434">
    <property type="entry name" value="Pterin_4_alpha"/>
    <property type="match status" value="1"/>
</dbReference>
<organism evidence="6 7">
    <name type="scientific">Alcanivorax jadensis T9</name>
    <dbReference type="NCBI Taxonomy" id="1177181"/>
    <lineage>
        <taxon>Bacteria</taxon>
        <taxon>Pseudomonadati</taxon>
        <taxon>Pseudomonadota</taxon>
        <taxon>Gammaproteobacteria</taxon>
        <taxon>Oceanospirillales</taxon>
        <taxon>Alcanivoracaceae</taxon>
        <taxon>Alcanivorax</taxon>
    </lineage>
</organism>
<evidence type="ECO:0000256" key="2">
    <source>
        <dbReference type="ARBA" id="ARBA00006472"/>
    </source>
</evidence>
<keyword evidence="7" id="KW-1185">Reference proteome</keyword>
<feature type="region of interest" description="Disordered" evidence="5">
    <location>
        <begin position="1"/>
        <end position="25"/>
    </location>
</feature>
<evidence type="ECO:0000256" key="5">
    <source>
        <dbReference type="SAM" id="MobiDB-lite"/>
    </source>
</evidence>
<protein>
    <recommendedName>
        <fullName evidence="4">Putative pterin-4-alpha-carbinolamine dehydratase</fullName>
        <shortName evidence="4">PHS</shortName>
        <ecNumber evidence="4">4.2.1.96</ecNumber>
    </recommendedName>
    <alternativeName>
        <fullName evidence="4">4-alpha-hydroxy-tetrahydropterin dehydratase</fullName>
    </alternativeName>
    <alternativeName>
        <fullName evidence="4">Pterin carbinolamine dehydratase</fullName>
        <shortName evidence="4">PCD</shortName>
    </alternativeName>
</protein>
<proteinExistence type="inferred from homology"/>
<evidence type="ECO:0000256" key="4">
    <source>
        <dbReference type="HAMAP-Rule" id="MF_00434"/>
    </source>
</evidence>
<dbReference type="SUPFAM" id="SSF55248">
    <property type="entry name" value="PCD-like"/>
    <property type="match status" value="1"/>
</dbReference>
<dbReference type="CDD" id="cd00913">
    <property type="entry name" value="PCD_DCoH_subfamily_a"/>
    <property type="match status" value="1"/>
</dbReference>
<dbReference type="InterPro" id="IPR050376">
    <property type="entry name" value="Pterin-4-alpha-carb_dehyd"/>
</dbReference>
<evidence type="ECO:0000313" key="6">
    <source>
        <dbReference type="EMBL" id="KGD62396.1"/>
    </source>
</evidence>
<comment type="catalytic activity">
    <reaction evidence="1 4">
        <text>(4aS,6R)-4a-hydroxy-L-erythro-5,6,7,8-tetrahydrobiopterin = (6R)-L-erythro-6,7-dihydrobiopterin + H2O</text>
        <dbReference type="Rhea" id="RHEA:11920"/>
        <dbReference type="ChEBI" id="CHEBI:15377"/>
        <dbReference type="ChEBI" id="CHEBI:15642"/>
        <dbReference type="ChEBI" id="CHEBI:43120"/>
        <dbReference type="EC" id="4.2.1.96"/>
    </reaction>
</comment>
<name>A0ABR4WFQ8_9GAMM</name>
<comment type="similarity">
    <text evidence="2 4">Belongs to the pterin-4-alpha-carbinolamine dehydratase family.</text>
</comment>
<accession>A0ABR4WFQ8</accession>
<dbReference type="EMBL" id="ARXU01000002">
    <property type="protein sequence ID" value="KGD62396.1"/>
    <property type="molecule type" value="Genomic_DNA"/>
</dbReference>
<dbReference type="RefSeq" id="WP_035245113.1">
    <property type="nucleotide sequence ID" value="NZ_ARXU01000002.1"/>
</dbReference>
<dbReference type="PANTHER" id="PTHR42805:SF1">
    <property type="entry name" value="PTERIN-4-ALPHA-CARBINOLAMINE DEHYDRATASE-RELATED"/>
    <property type="match status" value="1"/>
</dbReference>
<dbReference type="Proteomes" id="UP000029443">
    <property type="component" value="Unassembled WGS sequence"/>
</dbReference>
<feature type="compositionally biased region" description="Basic and acidic residues" evidence="5">
    <location>
        <begin position="12"/>
        <end position="25"/>
    </location>
</feature>
<dbReference type="InterPro" id="IPR036428">
    <property type="entry name" value="PCD_sf"/>
</dbReference>
<sequence length="110" mass="12501">MTSLTTQSCEACRADAPRVTDQERQELHPQIPEWILVEEDGIEKLQRHFSFKNFVDALAFTNQVGELAEKEGHHPAILTEYGKVTVTWWTHKIGGLHRNDFISAAKTDAL</sequence>
<dbReference type="Pfam" id="PF01329">
    <property type="entry name" value="Pterin_4a"/>
    <property type="match status" value="1"/>
</dbReference>
<evidence type="ECO:0000313" key="7">
    <source>
        <dbReference type="Proteomes" id="UP000029443"/>
    </source>
</evidence>
<dbReference type="EC" id="4.2.1.96" evidence="4"/>
<evidence type="ECO:0000256" key="1">
    <source>
        <dbReference type="ARBA" id="ARBA00001554"/>
    </source>
</evidence>
<dbReference type="InterPro" id="IPR001533">
    <property type="entry name" value="Pterin_deHydtase"/>
</dbReference>
<comment type="caution">
    <text evidence="6">The sequence shown here is derived from an EMBL/GenBank/DDBJ whole genome shotgun (WGS) entry which is preliminary data.</text>
</comment>
<keyword evidence="3 4" id="KW-0456">Lyase</keyword>